<dbReference type="PANTHER" id="PTHR43917">
    <property type="match status" value="1"/>
</dbReference>
<dbReference type="InterPro" id="IPR010987">
    <property type="entry name" value="Glutathione-S-Trfase_C-like"/>
</dbReference>
<dbReference type="Gene3D" id="3.40.30.10">
    <property type="entry name" value="Glutaredoxin"/>
    <property type="match status" value="1"/>
</dbReference>
<evidence type="ECO:0000259" key="3">
    <source>
        <dbReference type="PROSITE" id="PS50404"/>
    </source>
</evidence>
<evidence type="ECO:0000256" key="1">
    <source>
        <dbReference type="ARBA" id="ARBA00004496"/>
    </source>
</evidence>
<keyword evidence="6" id="KW-1185">Reference proteome</keyword>
<dbReference type="InterPro" id="IPR051369">
    <property type="entry name" value="GST_Theta"/>
</dbReference>
<dbReference type="Pfam" id="PF13417">
    <property type="entry name" value="GST_N_3"/>
    <property type="match status" value="1"/>
</dbReference>
<dbReference type="InterPro" id="IPR036282">
    <property type="entry name" value="Glutathione-S-Trfase_C_sf"/>
</dbReference>
<dbReference type="SUPFAM" id="SSF52833">
    <property type="entry name" value="Thioredoxin-like"/>
    <property type="match status" value="1"/>
</dbReference>
<dbReference type="SUPFAM" id="SSF47616">
    <property type="entry name" value="GST C-terminal domain-like"/>
    <property type="match status" value="1"/>
</dbReference>
<sequence length="217" mass="23976">MITIYGSSLSPFVRKTMAFAGEKGVEVELKPTGMPDHSPEFLEASPFKKMPAMRDGDFVLADSSAIIHYLEAKFPDPPLIPSEPKARGKVIWFDEFSDTIMAACGAKMFFNRIVAPRFLGRAGDEEAAIAAERDELPPILDYIEKVAPDAGRFLVGDTITLADISVASPFANLEHLCVEIDPTRHPRTKAYVESILGRPSFSHWVEREKALLAREPA</sequence>
<evidence type="ECO:0000259" key="4">
    <source>
        <dbReference type="PROSITE" id="PS50405"/>
    </source>
</evidence>
<dbReference type="SFLD" id="SFLDG00358">
    <property type="entry name" value="Main_(cytGST)"/>
    <property type="match status" value="1"/>
</dbReference>
<comment type="subcellular location">
    <subcellularLocation>
        <location evidence="1">Cytoplasm</location>
    </subcellularLocation>
</comment>
<evidence type="ECO:0000256" key="2">
    <source>
        <dbReference type="ARBA" id="ARBA00022490"/>
    </source>
</evidence>
<dbReference type="InterPro" id="IPR040079">
    <property type="entry name" value="Glutathione_S-Trfase"/>
</dbReference>
<dbReference type="Proteomes" id="UP001165342">
    <property type="component" value="Unassembled WGS sequence"/>
</dbReference>
<dbReference type="RefSeq" id="WP_249830163.1">
    <property type="nucleotide sequence ID" value="NZ_JAMGBE010000001.1"/>
</dbReference>
<dbReference type="SFLD" id="SFLDS00019">
    <property type="entry name" value="Glutathione_Transferase_(cytos"/>
    <property type="match status" value="1"/>
</dbReference>
<feature type="domain" description="GST C-terminal" evidence="4">
    <location>
        <begin position="83"/>
        <end position="217"/>
    </location>
</feature>
<evidence type="ECO:0000313" key="6">
    <source>
        <dbReference type="Proteomes" id="UP001165342"/>
    </source>
</evidence>
<dbReference type="PROSITE" id="PS50405">
    <property type="entry name" value="GST_CTER"/>
    <property type="match status" value="1"/>
</dbReference>
<name>A0ABT0RYH2_9SPHN</name>
<dbReference type="PROSITE" id="PS50404">
    <property type="entry name" value="GST_NTER"/>
    <property type="match status" value="1"/>
</dbReference>
<dbReference type="InterPro" id="IPR004046">
    <property type="entry name" value="GST_C"/>
</dbReference>
<proteinExistence type="predicted"/>
<dbReference type="Pfam" id="PF14497">
    <property type="entry name" value="GST_C_3"/>
    <property type="match status" value="1"/>
</dbReference>
<comment type="caution">
    <text evidence="5">The sequence shown here is derived from an EMBL/GenBank/DDBJ whole genome shotgun (WGS) entry which is preliminary data.</text>
</comment>
<accession>A0ABT0RYH2</accession>
<dbReference type="InterPro" id="IPR036249">
    <property type="entry name" value="Thioredoxin-like_sf"/>
</dbReference>
<dbReference type="CDD" id="cd00570">
    <property type="entry name" value="GST_N_family"/>
    <property type="match status" value="1"/>
</dbReference>
<evidence type="ECO:0000313" key="5">
    <source>
        <dbReference type="EMBL" id="MCL6728658.1"/>
    </source>
</evidence>
<dbReference type="CDD" id="cd00299">
    <property type="entry name" value="GST_C_family"/>
    <property type="match status" value="1"/>
</dbReference>
<dbReference type="InterPro" id="IPR004045">
    <property type="entry name" value="Glutathione_S-Trfase_N"/>
</dbReference>
<feature type="domain" description="GST N-terminal" evidence="3">
    <location>
        <begin position="1"/>
        <end position="78"/>
    </location>
</feature>
<protein>
    <submittedName>
        <fullName evidence="5">Glutathione S-transferase family protein</fullName>
    </submittedName>
</protein>
<dbReference type="Gene3D" id="1.20.1050.10">
    <property type="match status" value="1"/>
</dbReference>
<dbReference type="EMBL" id="JAMGBE010000001">
    <property type="protein sequence ID" value="MCL6728658.1"/>
    <property type="molecule type" value="Genomic_DNA"/>
</dbReference>
<gene>
    <name evidence="5" type="ORF">LZ538_01130</name>
</gene>
<organism evidence="5 6">
    <name type="scientific">Sphingomonas hankyongi</name>
    <dbReference type="NCBI Taxonomy" id="2908209"/>
    <lineage>
        <taxon>Bacteria</taxon>
        <taxon>Pseudomonadati</taxon>
        <taxon>Pseudomonadota</taxon>
        <taxon>Alphaproteobacteria</taxon>
        <taxon>Sphingomonadales</taxon>
        <taxon>Sphingomonadaceae</taxon>
        <taxon>Sphingomonas</taxon>
    </lineage>
</organism>
<reference evidence="5" key="1">
    <citation type="submission" date="2022-05" db="EMBL/GenBank/DDBJ databases">
        <authorList>
            <person name="Jo J.-H."/>
            <person name="Im W.-T."/>
        </authorList>
    </citation>
    <scope>NUCLEOTIDE SEQUENCE</scope>
    <source>
        <strain evidence="5">SE220</strain>
    </source>
</reference>
<keyword evidence="2" id="KW-0963">Cytoplasm</keyword>
<dbReference type="PANTHER" id="PTHR43917:SF8">
    <property type="entry name" value="GH16740P-RELATED"/>
    <property type="match status" value="1"/>
</dbReference>